<accession>A0ABD3AGA0</accession>
<dbReference type="InterPro" id="IPR051848">
    <property type="entry name" value="PGIP"/>
</dbReference>
<evidence type="ECO:0000256" key="1">
    <source>
        <dbReference type="ARBA" id="ARBA00004196"/>
    </source>
</evidence>
<dbReference type="GO" id="GO:0016020">
    <property type="term" value="C:membrane"/>
    <property type="evidence" value="ECO:0007669"/>
    <property type="project" value="UniProtKB-SubCell"/>
</dbReference>
<keyword evidence="6" id="KW-0472">Membrane</keyword>
<dbReference type="InterPro" id="IPR013210">
    <property type="entry name" value="LRR_N_plant-typ"/>
</dbReference>
<dbReference type="FunFam" id="3.80.10.10:FF:000400">
    <property type="entry name" value="Nuclear pore complex protein NUP107"/>
    <property type="match status" value="1"/>
</dbReference>
<evidence type="ECO:0000256" key="8">
    <source>
        <dbReference type="SAM" id="SignalP"/>
    </source>
</evidence>
<dbReference type="InterPro" id="IPR001611">
    <property type="entry name" value="Leu-rich_rpt"/>
</dbReference>
<evidence type="ECO:0000256" key="2">
    <source>
        <dbReference type="ARBA" id="ARBA00004370"/>
    </source>
</evidence>
<dbReference type="AlphaFoldDB" id="A0ABD3AGA0"/>
<proteinExistence type="inferred from homology"/>
<keyword evidence="3" id="KW-0433">Leucine-rich repeat</keyword>
<evidence type="ECO:0000256" key="3">
    <source>
        <dbReference type="ARBA" id="ARBA00022614"/>
    </source>
</evidence>
<gene>
    <name evidence="10" type="ORF">ACH5RR_010192</name>
</gene>
<sequence>MNSPASFRQSSFPLILLLFLNFLLSGFCLAASRPGNETDKLALLQFKSQITDDPLQVLAAYESLHFCQWPGITCAHKHQRLTSLNLPNQKLGGRISPHIGNLSFSTFSTWRTTPSKGEIPFNLSRCSKLANLTLDHNYLQGRVPSELGSLPELVVLSLQRNNLTGTLPASFGNLSSLQTLNLLYNSFEGEIPETISQLRSLVTFGVGANNFSGAFPPSLVTFALLEFKSRIIDDTLGVCPPGMIHFISASGWEFHAVVSTKGSLTST</sequence>
<dbReference type="PANTHER" id="PTHR48059:SF30">
    <property type="entry name" value="OS06G0587000 PROTEIN"/>
    <property type="match status" value="1"/>
</dbReference>
<name>A0ABD3AGA0_9GENT</name>
<dbReference type="InterPro" id="IPR032675">
    <property type="entry name" value="LRR_dom_sf"/>
</dbReference>
<keyword evidence="4 8" id="KW-0732">Signal</keyword>
<reference evidence="10 11" key="1">
    <citation type="submission" date="2024-11" db="EMBL/GenBank/DDBJ databases">
        <title>A near-complete genome assembly of Cinchona calisaya.</title>
        <authorList>
            <person name="Lian D.C."/>
            <person name="Zhao X.W."/>
            <person name="Wei L."/>
        </authorList>
    </citation>
    <scope>NUCLEOTIDE SEQUENCE [LARGE SCALE GENOMIC DNA]</scope>
    <source>
        <tissue evidence="10">Nenye</tissue>
    </source>
</reference>
<comment type="similarity">
    <text evidence="7">Belongs to the polygalacturonase-inhibiting protein family.</text>
</comment>
<feature type="domain" description="Leucine-rich repeat-containing N-terminal plant-type" evidence="9">
    <location>
        <begin position="37"/>
        <end position="74"/>
    </location>
</feature>
<comment type="caution">
    <text evidence="10">The sequence shown here is derived from an EMBL/GenBank/DDBJ whole genome shotgun (WGS) entry which is preliminary data.</text>
</comment>
<protein>
    <recommendedName>
        <fullName evidence="9">Leucine-rich repeat-containing N-terminal plant-type domain-containing protein</fullName>
    </recommendedName>
</protein>
<keyword evidence="5" id="KW-0677">Repeat</keyword>
<comment type="subcellular location">
    <subcellularLocation>
        <location evidence="1">Cell envelope</location>
    </subcellularLocation>
    <subcellularLocation>
        <location evidence="2">Membrane</location>
    </subcellularLocation>
</comment>
<dbReference type="Proteomes" id="UP001630127">
    <property type="component" value="Unassembled WGS sequence"/>
</dbReference>
<dbReference type="PANTHER" id="PTHR48059">
    <property type="entry name" value="POLYGALACTURONASE INHIBITOR 1"/>
    <property type="match status" value="1"/>
</dbReference>
<dbReference type="SUPFAM" id="SSF52058">
    <property type="entry name" value="L domain-like"/>
    <property type="match status" value="1"/>
</dbReference>
<dbReference type="Pfam" id="PF13855">
    <property type="entry name" value="LRR_8"/>
    <property type="match status" value="1"/>
</dbReference>
<organism evidence="10 11">
    <name type="scientific">Cinchona calisaya</name>
    <dbReference type="NCBI Taxonomy" id="153742"/>
    <lineage>
        <taxon>Eukaryota</taxon>
        <taxon>Viridiplantae</taxon>
        <taxon>Streptophyta</taxon>
        <taxon>Embryophyta</taxon>
        <taxon>Tracheophyta</taxon>
        <taxon>Spermatophyta</taxon>
        <taxon>Magnoliopsida</taxon>
        <taxon>eudicotyledons</taxon>
        <taxon>Gunneridae</taxon>
        <taxon>Pentapetalae</taxon>
        <taxon>asterids</taxon>
        <taxon>lamiids</taxon>
        <taxon>Gentianales</taxon>
        <taxon>Rubiaceae</taxon>
        <taxon>Cinchonoideae</taxon>
        <taxon>Cinchoneae</taxon>
        <taxon>Cinchona</taxon>
    </lineage>
</organism>
<keyword evidence="11" id="KW-1185">Reference proteome</keyword>
<evidence type="ECO:0000256" key="7">
    <source>
        <dbReference type="ARBA" id="ARBA00038043"/>
    </source>
</evidence>
<evidence type="ECO:0000259" key="9">
    <source>
        <dbReference type="Pfam" id="PF08263"/>
    </source>
</evidence>
<dbReference type="Gene3D" id="3.80.10.10">
    <property type="entry name" value="Ribonuclease Inhibitor"/>
    <property type="match status" value="2"/>
</dbReference>
<dbReference type="EMBL" id="JBJUIK010000004">
    <property type="protein sequence ID" value="KAL3530870.1"/>
    <property type="molecule type" value="Genomic_DNA"/>
</dbReference>
<feature type="signal peptide" evidence="8">
    <location>
        <begin position="1"/>
        <end position="30"/>
    </location>
</feature>
<evidence type="ECO:0000256" key="6">
    <source>
        <dbReference type="ARBA" id="ARBA00023136"/>
    </source>
</evidence>
<evidence type="ECO:0000256" key="5">
    <source>
        <dbReference type="ARBA" id="ARBA00022737"/>
    </source>
</evidence>
<dbReference type="Pfam" id="PF08263">
    <property type="entry name" value="LRRNT_2"/>
    <property type="match status" value="1"/>
</dbReference>
<feature type="chain" id="PRO_5044795595" description="Leucine-rich repeat-containing N-terminal plant-type domain-containing protein" evidence="8">
    <location>
        <begin position="31"/>
        <end position="267"/>
    </location>
</feature>
<evidence type="ECO:0000256" key="4">
    <source>
        <dbReference type="ARBA" id="ARBA00022729"/>
    </source>
</evidence>
<evidence type="ECO:0000313" key="11">
    <source>
        <dbReference type="Proteomes" id="UP001630127"/>
    </source>
</evidence>
<evidence type="ECO:0000313" key="10">
    <source>
        <dbReference type="EMBL" id="KAL3530870.1"/>
    </source>
</evidence>